<evidence type="ECO:0000313" key="3">
    <source>
        <dbReference type="EMBL" id="CAK4034284.1"/>
    </source>
</evidence>
<dbReference type="GO" id="GO:0005634">
    <property type="term" value="C:nucleus"/>
    <property type="evidence" value="ECO:0007669"/>
    <property type="project" value="UniProtKB-SubCell"/>
</dbReference>
<dbReference type="EMBL" id="CAVMBE010000111">
    <property type="protein sequence ID" value="CAK4034284.1"/>
    <property type="molecule type" value="Genomic_DNA"/>
</dbReference>
<dbReference type="AlphaFoldDB" id="A0AAI9EFG2"/>
<dbReference type="Pfam" id="PF11951">
    <property type="entry name" value="Fungal_trans_2"/>
    <property type="match status" value="1"/>
</dbReference>
<reference evidence="3" key="1">
    <citation type="submission" date="2023-11" db="EMBL/GenBank/DDBJ databases">
        <authorList>
            <person name="Alioto T."/>
            <person name="Alioto T."/>
            <person name="Gomez Garrido J."/>
        </authorList>
    </citation>
    <scope>NUCLEOTIDE SEQUENCE</scope>
</reference>
<proteinExistence type="predicted"/>
<name>A0AAI9EFG2_9PEZI</name>
<dbReference type="GO" id="GO:0003700">
    <property type="term" value="F:DNA-binding transcription factor activity"/>
    <property type="evidence" value="ECO:0007669"/>
    <property type="project" value="TreeGrafter"/>
</dbReference>
<organism evidence="3 4">
    <name type="scientific">Lecanosticta acicola</name>
    <dbReference type="NCBI Taxonomy" id="111012"/>
    <lineage>
        <taxon>Eukaryota</taxon>
        <taxon>Fungi</taxon>
        <taxon>Dikarya</taxon>
        <taxon>Ascomycota</taxon>
        <taxon>Pezizomycotina</taxon>
        <taxon>Dothideomycetes</taxon>
        <taxon>Dothideomycetidae</taxon>
        <taxon>Mycosphaerellales</taxon>
        <taxon>Mycosphaerellaceae</taxon>
        <taxon>Lecanosticta</taxon>
    </lineage>
</organism>
<dbReference type="Proteomes" id="UP001296104">
    <property type="component" value="Unassembled WGS sequence"/>
</dbReference>
<accession>A0AAI9EFG2</accession>
<dbReference type="PANTHER" id="PTHR37534:SF4">
    <property type="entry name" value="ZN(II)2CYS6 TRANSCRIPTION FACTOR (EUROFUNG)"/>
    <property type="match status" value="1"/>
</dbReference>
<gene>
    <name evidence="3" type="ORF">LECACI_7A009442</name>
</gene>
<dbReference type="GO" id="GO:0045944">
    <property type="term" value="P:positive regulation of transcription by RNA polymerase II"/>
    <property type="evidence" value="ECO:0007669"/>
    <property type="project" value="TreeGrafter"/>
</dbReference>
<keyword evidence="4" id="KW-1185">Reference proteome</keyword>
<dbReference type="PANTHER" id="PTHR37534">
    <property type="entry name" value="TRANSCRIPTIONAL ACTIVATOR PROTEIN UGA3"/>
    <property type="match status" value="1"/>
</dbReference>
<sequence length="357" mass="40624">MRLMHNYLTEVAPWFDAHTGQQFYSRTEVPRMLQCPPWRAAALAISAKNIELREKRSIMPDLESLPLHLYQLAVRLAIDAMSGRFETVGALAGCVLLCVYEMMTVTYTDWRRHVQGCTSIYTHNSWNGSSGGLISGSFWDYARIDIWAAFSAGTRTMMATENWFDDPMSIMQQTNMDEDLHSQVAIWLTARVVNIVSTETPPVLDEELFQLRSAMESWPQLGGSSTRPVLSREADGMADYPFPRILFSTHSSIIGHTMWNSAMVLLFEYEAARRHQEAPALQEEAYRHALDAAGIIETNNHTACLVNSLQPAFICGRQMRTKGEKFAILELLAQIERKTGWRCGWRSDGLREFWNLC</sequence>
<dbReference type="GO" id="GO:0000976">
    <property type="term" value="F:transcription cis-regulatory region binding"/>
    <property type="evidence" value="ECO:0007669"/>
    <property type="project" value="TreeGrafter"/>
</dbReference>
<evidence type="ECO:0000313" key="4">
    <source>
        <dbReference type="Proteomes" id="UP001296104"/>
    </source>
</evidence>
<keyword evidence="2" id="KW-0539">Nucleus</keyword>
<dbReference type="InterPro" id="IPR021858">
    <property type="entry name" value="Fun_TF"/>
</dbReference>
<protein>
    <submittedName>
        <fullName evidence="3">Fungal specific transcription factor domain-containing</fullName>
    </submittedName>
</protein>
<comment type="subcellular location">
    <subcellularLocation>
        <location evidence="1">Nucleus</location>
    </subcellularLocation>
</comment>
<evidence type="ECO:0000256" key="2">
    <source>
        <dbReference type="ARBA" id="ARBA00023242"/>
    </source>
</evidence>
<comment type="caution">
    <text evidence="3">The sequence shown here is derived from an EMBL/GenBank/DDBJ whole genome shotgun (WGS) entry which is preliminary data.</text>
</comment>
<evidence type="ECO:0000256" key="1">
    <source>
        <dbReference type="ARBA" id="ARBA00004123"/>
    </source>
</evidence>